<comment type="caution">
    <text evidence="1">The sequence shown here is derived from an EMBL/GenBank/DDBJ whole genome shotgun (WGS) entry which is preliminary data.</text>
</comment>
<dbReference type="PANTHER" id="PTHR45642:SF7">
    <property type="entry name" value="GDSL ESTERASE_LIPASE"/>
    <property type="match status" value="1"/>
</dbReference>
<reference evidence="1" key="1">
    <citation type="submission" date="2022-11" db="EMBL/GenBank/DDBJ databases">
        <authorList>
            <person name="Hyden B.L."/>
            <person name="Feng K."/>
            <person name="Yates T."/>
            <person name="Jawdy S."/>
            <person name="Smart L.B."/>
            <person name="Muchero W."/>
        </authorList>
    </citation>
    <scope>NUCLEOTIDE SEQUENCE</scope>
    <source>
        <tissue evidence="1">Shoot tip</tissue>
    </source>
</reference>
<dbReference type="InterPro" id="IPR036514">
    <property type="entry name" value="SGNH_hydro_sf"/>
</dbReference>
<dbReference type="EMBL" id="JAPFFK010000004">
    <property type="protein sequence ID" value="KAJ6765505.1"/>
    <property type="molecule type" value="Genomic_DNA"/>
</dbReference>
<dbReference type="Gene3D" id="3.40.50.1110">
    <property type="entry name" value="SGNH hydrolase"/>
    <property type="match status" value="1"/>
</dbReference>
<gene>
    <name evidence="1" type="ORF">OIU79_021656</name>
</gene>
<organism evidence="1 2">
    <name type="scientific">Salix purpurea</name>
    <name type="common">Purple osier willow</name>
    <dbReference type="NCBI Taxonomy" id="77065"/>
    <lineage>
        <taxon>Eukaryota</taxon>
        <taxon>Viridiplantae</taxon>
        <taxon>Streptophyta</taxon>
        <taxon>Embryophyta</taxon>
        <taxon>Tracheophyta</taxon>
        <taxon>Spermatophyta</taxon>
        <taxon>Magnoliopsida</taxon>
        <taxon>eudicotyledons</taxon>
        <taxon>Gunneridae</taxon>
        <taxon>Pentapetalae</taxon>
        <taxon>rosids</taxon>
        <taxon>fabids</taxon>
        <taxon>Malpighiales</taxon>
        <taxon>Salicaceae</taxon>
        <taxon>Saliceae</taxon>
        <taxon>Salix</taxon>
    </lineage>
</organism>
<dbReference type="Proteomes" id="UP001151532">
    <property type="component" value="Chromosome 4"/>
</dbReference>
<name>A0A9Q0WH15_SALPP</name>
<evidence type="ECO:0000313" key="1">
    <source>
        <dbReference type="EMBL" id="KAJ6765505.1"/>
    </source>
</evidence>
<sequence length="201" mass="22219">MKGVAFIKDLDSYWIEILISRLLEKDKKLCGLRDHADHPLPSKHASSASSIPHYSCRYMFSVAYTLFLPSGEILAGSITGKGAFCSLQIFFLQKMLQIEFHNPFNLSSSVQSLQSAVLETRVLILAVTTAFQRLRRATFLRRSTGNVQQRKSNGRLATDFVAEAFGYTKIILAFLDPNLKPADLPHGVSFASAASGYGEAL</sequence>
<dbReference type="InterPro" id="IPR050592">
    <property type="entry name" value="GDSL_lipolytic_enzyme"/>
</dbReference>
<dbReference type="PANTHER" id="PTHR45642">
    <property type="entry name" value="GDSL ESTERASE/LIPASE EXL3"/>
    <property type="match status" value="1"/>
</dbReference>
<dbReference type="AlphaFoldDB" id="A0A9Q0WH15"/>
<proteinExistence type="predicted"/>
<protein>
    <submittedName>
        <fullName evidence="1">GDSL ESTERASE/LIPASE EXL3</fullName>
    </submittedName>
</protein>
<keyword evidence="2" id="KW-1185">Reference proteome</keyword>
<accession>A0A9Q0WH15</accession>
<evidence type="ECO:0000313" key="2">
    <source>
        <dbReference type="Proteomes" id="UP001151532"/>
    </source>
</evidence>
<dbReference type="OrthoDB" id="1742606at2759"/>
<reference evidence="1" key="2">
    <citation type="journal article" date="2023" name="Int. J. Mol. Sci.">
        <title>De Novo Assembly and Annotation of 11 Diverse Shrub Willow (Salix) Genomes Reveals Novel Gene Organization in Sex-Linked Regions.</title>
        <authorList>
            <person name="Hyden B."/>
            <person name="Feng K."/>
            <person name="Yates T.B."/>
            <person name="Jawdy S."/>
            <person name="Cereghino C."/>
            <person name="Smart L.B."/>
            <person name="Muchero W."/>
        </authorList>
    </citation>
    <scope>NUCLEOTIDE SEQUENCE</scope>
    <source>
        <tissue evidence="1">Shoot tip</tissue>
    </source>
</reference>